<accession>A0ABQ5ELK7</accession>
<reference evidence="1" key="2">
    <citation type="submission" date="2022-01" db="EMBL/GenBank/DDBJ databases">
        <authorList>
            <person name="Yamashiro T."/>
            <person name="Shiraishi A."/>
            <person name="Satake H."/>
            <person name="Nakayama K."/>
        </authorList>
    </citation>
    <scope>NUCLEOTIDE SEQUENCE</scope>
</reference>
<comment type="caution">
    <text evidence="1">The sequence shown here is derived from an EMBL/GenBank/DDBJ whole genome shotgun (WGS) entry which is preliminary data.</text>
</comment>
<reference evidence="1" key="1">
    <citation type="journal article" date="2022" name="Int. J. Mol. Sci.">
        <title>Draft Genome of Tanacetum Coccineum: Genomic Comparison of Closely Related Tanacetum-Family Plants.</title>
        <authorList>
            <person name="Yamashiro T."/>
            <person name="Shiraishi A."/>
            <person name="Nakayama K."/>
            <person name="Satake H."/>
        </authorList>
    </citation>
    <scope>NUCLEOTIDE SEQUENCE</scope>
</reference>
<dbReference type="Proteomes" id="UP001151760">
    <property type="component" value="Unassembled WGS sequence"/>
</dbReference>
<proteinExistence type="predicted"/>
<dbReference type="EMBL" id="BQNB010016405">
    <property type="protein sequence ID" value="GJT51417.1"/>
    <property type="molecule type" value="Genomic_DNA"/>
</dbReference>
<evidence type="ECO:0000313" key="2">
    <source>
        <dbReference type="Proteomes" id="UP001151760"/>
    </source>
</evidence>
<sequence length="81" mass="9315">MLQMGNTSLSSGNCCYMKILPRVDQYPSFLKSQLHMSYAYPPMFSWYAHSDHRYVDDRIDPSTPCLATISLMYNLANISIL</sequence>
<evidence type="ECO:0000313" key="1">
    <source>
        <dbReference type="EMBL" id="GJT51417.1"/>
    </source>
</evidence>
<name>A0ABQ5ELK7_9ASTR</name>
<gene>
    <name evidence="1" type="ORF">Tco_0977574</name>
</gene>
<organism evidence="1 2">
    <name type="scientific">Tanacetum coccineum</name>
    <dbReference type="NCBI Taxonomy" id="301880"/>
    <lineage>
        <taxon>Eukaryota</taxon>
        <taxon>Viridiplantae</taxon>
        <taxon>Streptophyta</taxon>
        <taxon>Embryophyta</taxon>
        <taxon>Tracheophyta</taxon>
        <taxon>Spermatophyta</taxon>
        <taxon>Magnoliopsida</taxon>
        <taxon>eudicotyledons</taxon>
        <taxon>Gunneridae</taxon>
        <taxon>Pentapetalae</taxon>
        <taxon>asterids</taxon>
        <taxon>campanulids</taxon>
        <taxon>Asterales</taxon>
        <taxon>Asteraceae</taxon>
        <taxon>Asteroideae</taxon>
        <taxon>Anthemideae</taxon>
        <taxon>Anthemidinae</taxon>
        <taxon>Tanacetum</taxon>
    </lineage>
</organism>
<protein>
    <submittedName>
        <fullName evidence="1">Uncharacterized protein</fullName>
    </submittedName>
</protein>
<keyword evidence="2" id="KW-1185">Reference proteome</keyword>